<evidence type="ECO:0000313" key="6">
    <source>
        <dbReference type="Proteomes" id="UP000199072"/>
    </source>
</evidence>
<keyword evidence="6" id="KW-1185">Reference proteome</keyword>
<dbReference type="InterPro" id="IPR003313">
    <property type="entry name" value="AraC-bd"/>
</dbReference>
<dbReference type="Pfam" id="PF02311">
    <property type="entry name" value="AraC_binding"/>
    <property type="match status" value="1"/>
</dbReference>
<keyword evidence="3" id="KW-0804">Transcription</keyword>
<dbReference type="InterPro" id="IPR014710">
    <property type="entry name" value="RmlC-like_jellyroll"/>
</dbReference>
<dbReference type="PROSITE" id="PS00041">
    <property type="entry name" value="HTH_ARAC_FAMILY_1"/>
    <property type="match status" value="1"/>
</dbReference>
<dbReference type="OrthoDB" id="9787988at2"/>
<reference evidence="5 6" key="1">
    <citation type="submission" date="2016-10" db="EMBL/GenBank/DDBJ databases">
        <authorList>
            <person name="de Groot N.N."/>
        </authorList>
    </citation>
    <scope>NUCLEOTIDE SEQUENCE [LARGE SCALE GENOMIC DNA]</scope>
    <source>
        <strain evidence="5 6">47C3B</strain>
    </source>
</reference>
<protein>
    <submittedName>
        <fullName evidence="5">AraC-type DNA-binding protein</fullName>
    </submittedName>
</protein>
<dbReference type="InterPro" id="IPR011051">
    <property type="entry name" value="RmlC_Cupin_sf"/>
</dbReference>
<dbReference type="STRING" id="1391627.SAMN05216464_102345"/>
<keyword evidence="2 5" id="KW-0238">DNA-binding</keyword>
<dbReference type="PROSITE" id="PS01124">
    <property type="entry name" value="HTH_ARAC_FAMILY_2"/>
    <property type="match status" value="1"/>
</dbReference>
<proteinExistence type="predicted"/>
<accession>A0A1G6X0R5</accession>
<evidence type="ECO:0000313" key="5">
    <source>
        <dbReference type="EMBL" id="SDD71007.1"/>
    </source>
</evidence>
<evidence type="ECO:0000256" key="3">
    <source>
        <dbReference type="ARBA" id="ARBA00023163"/>
    </source>
</evidence>
<dbReference type="InterPro" id="IPR018062">
    <property type="entry name" value="HTH_AraC-typ_CS"/>
</dbReference>
<dbReference type="GO" id="GO:0043565">
    <property type="term" value="F:sequence-specific DNA binding"/>
    <property type="evidence" value="ECO:0007669"/>
    <property type="project" value="InterPro"/>
</dbReference>
<dbReference type="Pfam" id="PF12833">
    <property type="entry name" value="HTH_18"/>
    <property type="match status" value="1"/>
</dbReference>
<dbReference type="SUPFAM" id="SSF51182">
    <property type="entry name" value="RmlC-like cupins"/>
    <property type="match status" value="1"/>
</dbReference>
<name>A0A1G6X0R5_9SPHI</name>
<dbReference type="SMART" id="SM00342">
    <property type="entry name" value="HTH_ARAC"/>
    <property type="match status" value="1"/>
</dbReference>
<feature type="domain" description="HTH araC/xylS-type" evidence="4">
    <location>
        <begin position="188"/>
        <end position="287"/>
    </location>
</feature>
<gene>
    <name evidence="5" type="ORF">SAMN05216464_102345</name>
</gene>
<organism evidence="5 6">
    <name type="scientific">Mucilaginibacter pineti</name>
    <dbReference type="NCBI Taxonomy" id="1391627"/>
    <lineage>
        <taxon>Bacteria</taxon>
        <taxon>Pseudomonadati</taxon>
        <taxon>Bacteroidota</taxon>
        <taxon>Sphingobacteriia</taxon>
        <taxon>Sphingobacteriales</taxon>
        <taxon>Sphingobacteriaceae</taxon>
        <taxon>Mucilaginibacter</taxon>
    </lineage>
</organism>
<dbReference type="Gene3D" id="1.10.10.60">
    <property type="entry name" value="Homeodomain-like"/>
    <property type="match status" value="2"/>
</dbReference>
<dbReference type="InterPro" id="IPR009057">
    <property type="entry name" value="Homeodomain-like_sf"/>
</dbReference>
<dbReference type="PANTHER" id="PTHR43280:SF2">
    <property type="entry name" value="HTH-TYPE TRANSCRIPTIONAL REGULATOR EXSA"/>
    <property type="match status" value="1"/>
</dbReference>
<dbReference type="SUPFAM" id="SSF46689">
    <property type="entry name" value="Homeodomain-like"/>
    <property type="match status" value="2"/>
</dbReference>
<evidence type="ECO:0000256" key="1">
    <source>
        <dbReference type="ARBA" id="ARBA00023015"/>
    </source>
</evidence>
<evidence type="ECO:0000256" key="2">
    <source>
        <dbReference type="ARBA" id="ARBA00023125"/>
    </source>
</evidence>
<dbReference type="GO" id="GO:0003700">
    <property type="term" value="F:DNA-binding transcription factor activity"/>
    <property type="evidence" value="ECO:0007669"/>
    <property type="project" value="InterPro"/>
</dbReference>
<dbReference type="PANTHER" id="PTHR43280">
    <property type="entry name" value="ARAC-FAMILY TRANSCRIPTIONAL REGULATOR"/>
    <property type="match status" value="1"/>
</dbReference>
<dbReference type="RefSeq" id="WP_091146180.1">
    <property type="nucleotide sequence ID" value="NZ_FNAI01000002.1"/>
</dbReference>
<keyword evidence="1" id="KW-0805">Transcription regulation</keyword>
<dbReference type="InterPro" id="IPR018060">
    <property type="entry name" value="HTH_AraC"/>
</dbReference>
<sequence length="300" mass="34209">MKVLQFTIPLTHDKSVIAEKVYQSHHYPHLHRHNEIQITWIKNGEGTLMAGNNVHDYSSGDIFVLGANLPHVFKSHPEYFVQNTNTQVETLTIYFNPEGTLASMFDLPELRSSKMFMQQHQQGFKVPLNISDDVSQLMIGIKNASGFDQLIQFLNLVKGLTNIKTRLDPLSSYSNLPSITENEGIRIGNIYSFIMQNFSEQITLEDAAKVAFMTPESFCRYFKKHTGHTFISLLNEIRINEACKKLISHKFESINTIAYKCGFKSITNFNRAFKFITGNSPRGYVEAYNNNLINLNRAAS</sequence>
<dbReference type="AlphaFoldDB" id="A0A1G6X0R5"/>
<dbReference type="Gene3D" id="2.60.120.10">
    <property type="entry name" value="Jelly Rolls"/>
    <property type="match status" value="1"/>
</dbReference>
<evidence type="ECO:0000259" key="4">
    <source>
        <dbReference type="PROSITE" id="PS01124"/>
    </source>
</evidence>
<dbReference type="EMBL" id="FNAI01000002">
    <property type="protein sequence ID" value="SDD71007.1"/>
    <property type="molecule type" value="Genomic_DNA"/>
</dbReference>
<dbReference type="Proteomes" id="UP000199072">
    <property type="component" value="Unassembled WGS sequence"/>
</dbReference>